<proteinExistence type="inferred from homology"/>
<reference evidence="5 6" key="1">
    <citation type="journal article" date="2015" name="Plant Cell">
        <title>Oil accumulation by the oleaginous diatom Fistulifera solaris as revealed by the genome and transcriptome.</title>
        <authorList>
            <person name="Tanaka T."/>
            <person name="Maeda Y."/>
            <person name="Veluchamy A."/>
            <person name="Tanaka M."/>
            <person name="Abida H."/>
            <person name="Marechal E."/>
            <person name="Bowler C."/>
            <person name="Muto M."/>
            <person name="Sunaga Y."/>
            <person name="Tanaka M."/>
            <person name="Yoshino T."/>
            <person name="Taniguchi T."/>
            <person name="Fukuda Y."/>
            <person name="Nemoto M."/>
            <person name="Matsumoto M."/>
            <person name="Wong P.S."/>
            <person name="Aburatani S."/>
            <person name="Fujibuchi W."/>
        </authorList>
    </citation>
    <scope>NUCLEOTIDE SEQUENCE [LARGE SCALE GENOMIC DNA]</scope>
    <source>
        <strain evidence="5 6">JPCC DA0580</strain>
    </source>
</reference>
<protein>
    <recommendedName>
        <fullName evidence="4">Checkpoint protein</fullName>
    </recommendedName>
</protein>
<dbReference type="GO" id="GO:0030896">
    <property type="term" value="C:checkpoint clamp complex"/>
    <property type="evidence" value="ECO:0007669"/>
    <property type="project" value="InterPro"/>
</dbReference>
<dbReference type="EMBL" id="BDSP01000137">
    <property type="protein sequence ID" value="GAX19559.1"/>
    <property type="molecule type" value="Genomic_DNA"/>
</dbReference>
<dbReference type="GO" id="GO:0000724">
    <property type="term" value="P:double-strand break repair via homologous recombination"/>
    <property type="evidence" value="ECO:0007669"/>
    <property type="project" value="TreeGrafter"/>
</dbReference>
<dbReference type="Gene3D" id="3.70.10.10">
    <property type="match status" value="1"/>
</dbReference>
<dbReference type="Proteomes" id="UP000198406">
    <property type="component" value="Unassembled WGS sequence"/>
</dbReference>
<keyword evidence="6" id="KW-1185">Reference proteome</keyword>
<dbReference type="InParanoid" id="A0A1Z5K067"/>
<dbReference type="InterPro" id="IPR007150">
    <property type="entry name" value="HUS1/Mec3"/>
</dbReference>
<sequence length="322" mass="35658">MRFKAKLAPEQVSLLYSVIVPLARLSSSASETSAWARNGSILYMDSDRFSISCKGRSQETDGISCFAEFRAAEGIFLEHRIESVAENNGILMEIDLGQLKLALQSVCANSMNSSERGTIEAAYNLDERSAVFKLAKRNNMACLCIEALSASKIQVHHAVPVRILRVTDKQQYMPPMIDDPTVKLQIVAPHQVQTRPLRTILENMRTMETARSTHPTVLVYGNQQSGELTISLESEGASIRAYFADVAPAATADPEKYECTVKVDARKLSAALQWQQQPQYISSALLGLLENQQLILHVSLEPAGVGFFTYYVPVHYLSKEAD</sequence>
<dbReference type="GO" id="GO:0044778">
    <property type="term" value="P:meiotic DNA integrity checkpoint signaling"/>
    <property type="evidence" value="ECO:0007669"/>
    <property type="project" value="TreeGrafter"/>
</dbReference>
<name>A0A1Z5K067_FISSO</name>
<dbReference type="GO" id="GO:0006289">
    <property type="term" value="P:nucleotide-excision repair"/>
    <property type="evidence" value="ECO:0007669"/>
    <property type="project" value="TreeGrafter"/>
</dbReference>
<dbReference type="GO" id="GO:0005730">
    <property type="term" value="C:nucleolus"/>
    <property type="evidence" value="ECO:0007669"/>
    <property type="project" value="InterPro"/>
</dbReference>
<dbReference type="OrthoDB" id="337750at2759"/>
<evidence type="ECO:0000256" key="2">
    <source>
        <dbReference type="ARBA" id="ARBA00005563"/>
    </source>
</evidence>
<dbReference type="Pfam" id="PF04005">
    <property type="entry name" value="Hus1"/>
    <property type="match status" value="1"/>
</dbReference>
<evidence type="ECO:0000313" key="6">
    <source>
        <dbReference type="Proteomes" id="UP000198406"/>
    </source>
</evidence>
<evidence type="ECO:0000256" key="1">
    <source>
        <dbReference type="ARBA" id="ARBA00004123"/>
    </source>
</evidence>
<evidence type="ECO:0000313" key="5">
    <source>
        <dbReference type="EMBL" id="GAX19559.1"/>
    </source>
</evidence>
<organism evidence="5 6">
    <name type="scientific">Fistulifera solaris</name>
    <name type="common">Oleaginous diatom</name>
    <dbReference type="NCBI Taxonomy" id="1519565"/>
    <lineage>
        <taxon>Eukaryota</taxon>
        <taxon>Sar</taxon>
        <taxon>Stramenopiles</taxon>
        <taxon>Ochrophyta</taxon>
        <taxon>Bacillariophyta</taxon>
        <taxon>Bacillariophyceae</taxon>
        <taxon>Bacillariophycidae</taxon>
        <taxon>Naviculales</taxon>
        <taxon>Naviculaceae</taxon>
        <taxon>Fistulifera</taxon>
    </lineage>
</organism>
<comment type="subcellular location">
    <subcellularLocation>
        <location evidence="1">Nucleus</location>
    </subcellularLocation>
</comment>
<evidence type="ECO:0000256" key="3">
    <source>
        <dbReference type="ARBA" id="ARBA00023242"/>
    </source>
</evidence>
<dbReference type="PANTHER" id="PTHR12900:SF0">
    <property type="entry name" value="CHECKPOINT PROTEIN"/>
    <property type="match status" value="1"/>
</dbReference>
<keyword evidence="3" id="KW-0539">Nucleus</keyword>
<dbReference type="AlphaFoldDB" id="A0A1Z5K067"/>
<dbReference type="GO" id="GO:0000723">
    <property type="term" value="P:telomere maintenance"/>
    <property type="evidence" value="ECO:0007669"/>
    <property type="project" value="TreeGrafter"/>
</dbReference>
<gene>
    <name evidence="5" type="ORF">FisN_19Hh137</name>
</gene>
<dbReference type="GO" id="GO:0031573">
    <property type="term" value="P:mitotic intra-S DNA damage checkpoint signaling"/>
    <property type="evidence" value="ECO:0007669"/>
    <property type="project" value="TreeGrafter"/>
</dbReference>
<evidence type="ECO:0000256" key="4">
    <source>
        <dbReference type="PIRNR" id="PIRNR011312"/>
    </source>
</evidence>
<dbReference type="GO" id="GO:0033314">
    <property type="term" value="P:mitotic DNA replication checkpoint signaling"/>
    <property type="evidence" value="ECO:0007669"/>
    <property type="project" value="TreeGrafter"/>
</dbReference>
<comment type="caution">
    <text evidence="5">The sequence shown here is derived from an EMBL/GenBank/DDBJ whole genome shotgun (WGS) entry which is preliminary data.</text>
</comment>
<dbReference type="GO" id="GO:0035861">
    <property type="term" value="C:site of double-strand break"/>
    <property type="evidence" value="ECO:0007669"/>
    <property type="project" value="TreeGrafter"/>
</dbReference>
<accession>A0A1Z5K067</accession>
<dbReference type="InterPro" id="IPR016580">
    <property type="entry name" value="HUS1"/>
</dbReference>
<dbReference type="PIRSF" id="PIRSF011312">
    <property type="entry name" value="Cell_cycle_HUS1"/>
    <property type="match status" value="1"/>
</dbReference>
<dbReference type="PANTHER" id="PTHR12900">
    <property type="entry name" value="MITOTIC AND DNA DAMAGE CHECKPOINT PROTEIN HUS1"/>
    <property type="match status" value="1"/>
</dbReference>
<comment type="similarity">
    <text evidence="2 4">Belongs to the HUS1 family.</text>
</comment>